<dbReference type="EMBL" id="WJJP01000314">
    <property type="protein sequence ID" value="MBD3324878.1"/>
    <property type="molecule type" value="Genomic_DNA"/>
</dbReference>
<comment type="caution">
    <text evidence="1">The sequence shown here is derived from an EMBL/GenBank/DDBJ whole genome shotgun (WGS) entry which is preliminary data.</text>
</comment>
<name>A0A9D5JV68_9BACT</name>
<reference evidence="1" key="1">
    <citation type="submission" date="2019-11" db="EMBL/GenBank/DDBJ databases">
        <title>Microbial mats filling the niche in hypersaline microbial mats.</title>
        <authorList>
            <person name="Wong H.L."/>
            <person name="Macleod F.I."/>
            <person name="White R.A. III"/>
            <person name="Burns B.P."/>
        </authorList>
    </citation>
    <scope>NUCLEOTIDE SEQUENCE</scope>
    <source>
        <strain evidence="1">Rbin_158</strain>
    </source>
</reference>
<proteinExistence type="predicted"/>
<dbReference type="Proteomes" id="UP000649604">
    <property type="component" value="Unassembled WGS sequence"/>
</dbReference>
<accession>A0A9D5JV68</accession>
<organism evidence="1 2">
    <name type="scientific">candidate division KSB3 bacterium</name>
    <dbReference type="NCBI Taxonomy" id="2044937"/>
    <lineage>
        <taxon>Bacteria</taxon>
        <taxon>candidate division KSB3</taxon>
    </lineage>
</organism>
<dbReference type="AlphaFoldDB" id="A0A9D5JV68"/>
<sequence>MKKSSILSSFVIFCFCLIGGAGVYAFPQAEVVDGPRFDFGEVQANQKLHHEFILKNVGDTTLNIEKLKSG</sequence>
<evidence type="ECO:0000313" key="1">
    <source>
        <dbReference type="EMBL" id="MBD3324878.1"/>
    </source>
</evidence>
<gene>
    <name evidence="1" type="ORF">GF339_09855</name>
</gene>
<protein>
    <submittedName>
        <fullName evidence="1">DUF1573 domain-containing protein</fullName>
    </submittedName>
</protein>
<evidence type="ECO:0000313" key="2">
    <source>
        <dbReference type="Proteomes" id="UP000649604"/>
    </source>
</evidence>